<reference evidence="4" key="1">
    <citation type="submission" date="2017-09" db="EMBL/GenBank/DDBJ databases">
        <title>Yangia sp. SAOS 153D whole genome sequencing.</title>
        <authorList>
            <person name="Verma A."/>
            <person name="Krishnamurthi S."/>
        </authorList>
    </citation>
    <scope>NUCLEOTIDE SEQUENCE [LARGE SCALE GENOMIC DNA]</scope>
    <source>
        <strain evidence="4">SAOS 153D</strain>
    </source>
</reference>
<comment type="caution">
    <text evidence="4">The sequence shown here is derived from an EMBL/GenBank/DDBJ whole genome shotgun (WGS) entry which is preliminary data.</text>
</comment>
<feature type="transmembrane region" description="Helical" evidence="1">
    <location>
        <begin position="20"/>
        <end position="46"/>
    </location>
</feature>
<organism evidence="4">
    <name type="scientific">Alloyangia mangrovi</name>
    <dbReference type="NCBI Taxonomy" id="1779329"/>
    <lineage>
        <taxon>Bacteria</taxon>
        <taxon>Pseudomonadati</taxon>
        <taxon>Pseudomonadota</taxon>
        <taxon>Alphaproteobacteria</taxon>
        <taxon>Rhodobacterales</taxon>
        <taxon>Roseobacteraceae</taxon>
        <taxon>Alloyangia</taxon>
    </lineage>
</organism>
<evidence type="ECO:0000256" key="1">
    <source>
        <dbReference type="SAM" id="Phobius"/>
    </source>
</evidence>
<dbReference type="EMBL" id="NTHN01000311">
    <property type="protein sequence ID" value="PBD17854.1"/>
    <property type="molecule type" value="Genomic_DNA"/>
</dbReference>
<keyword evidence="1" id="KW-0472">Membrane</keyword>
<proteinExistence type="predicted"/>
<evidence type="ECO:0000259" key="3">
    <source>
        <dbReference type="Pfam" id="PF01970"/>
    </source>
</evidence>
<feature type="transmembrane region" description="Helical" evidence="1">
    <location>
        <begin position="533"/>
        <end position="554"/>
    </location>
</feature>
<dbReference type="Pfam" id="PF01970">
    <property type="entry name" value="TctA"/>
    <property type="match status" value="1"/>
</dbReference>
<dbReference type="GO" id="GO:0016020">
    <property type="term" value="C:membrane"/>
    <property type="evidence" value="ECO:0007669"/>
    <property type="project" value="InterPro"/>
</dbReference>
<keyword evidence="1" id="KW-0812">Transmembrane</keyword>
<feature type="transmembrane region" description="Helical" evidence="1">
    <location>
        <begin position="58"/>
        <end position="81"/>
    </location>
</feature>
<dbReference type="PANTHER" id="PTHR35342:SF5">
    <property type="entry name" value="TRICARBOXYLIC TRANSPORT PROTEIN"/>
    <property type="match status" value="1"/>
</dbReference>
<evidence type="ECO:0000259" key="2">
    <source>
        <dbReference type="Pfam" id="PF00892"/>
    </source>
</evidence>
<feature type="transmembrane region" description="Helical" evidence="1">
    <location>
        <begin position="561"/>
        <end position="582"/>
    </location>
</feature>
<feature type="transmembrane region" description="Helical" evidence="1">
    <location>
        <begin position="255"/>
        <end position="279"/>
    </location>
</feature>
<feature type="domain" description="EamA" evidence="2">
    <location>
        <begin position="472"/>
        <end position="599"/>
    </location>
</feature>
<feature type="transmembrane region" description="Helical" evidence="1">
    <location>
        <begin position="197"/>
        <end position="217"/>
    </location>
</feature>
<dbReference type="InterPro" id="IPR037185">
    <property type="entry name" value="EmrE-like"/>
</dbReference>
<dbReference type="Pfam" id="PF00892">
    <property type="entry name" value="EamA"/>
    <property type="match status" value="1"/>
</dbReference>
<feature type="transmembrane region" description="Helical" evidence="1">
    <location>
        <begin position="391"/>
        <end position="409"/>
    </location>
</feature>
<evidence type="ECO:0000313" key="4">
    <source>
        <dbReference type="EMBL" id="PBD17854.1"/>
    </source>
</evidence>
<feature type="transmembrane region" description="Helical" evidence="1">
    <location>
        <begin position="502"/>
        <end position="521"/>
    </location>
</feature>
<gene>
    <name evidence="4" type="ORF">CLG85_17785</name>
</gene>
<protein>
    <submittedName>
        <fullName evidence="4">Uncharacterized protein</fullName>
    </submittedName>
</protein>
<feature type="transmembrane region" description="Helical" evidence="1">
    <location>
        <begin position="415"/>
        <end position="433"/>
    </location>
</feature>
<dbReference type="OrthoDB" id="9791872at2"/>
<feature type="domain" description="DUF112" evidence="3">
    <location>
        <begin position="17"/>
        <end position="440"/>
    </location>
</feature>
<dbReference type="PANTHER" id="PTHR35342">
    <property type="entry name" value="TRICARBOXYLIC TRANSPORT PROTEIN"/>
    <property type="match status" value="1"/>
</dbReference>
<keyword evidence="1" id="KW-1133">Transmembrane helix</keyword>
<feature type="transmembrane region" description="Helical" evidence="1">
    <location>
        <begin position="141"/>
        <end position="160"/>
    </location>
</feature>
<dbReference type="InterPro" id="IPR000620">
    <property type="entry name" value="EamA_dom"/>
</dbReference>
<feature type="transmembrane region" description="Helical" evidence="1">
    <location>
        <begin position="320"/>
        <end position="344"/>
    </location>
</feature>
<sequence>MDSFLSGAAQIFTLATLIYMLAGSLAGIIAAAIPGFTVTMAIVLTLPLTFTMEPLQGIAVMLSVYVGGYTGGLISAALLGIPGTPSSVATTFDAFPMARNGEPGRALSLGVWASFFGTIISTVVLIVAAPPLAMFAVKLGPWEYFSLIVFALTIVASLVGDSVIRGLLAGLIGLAISTVGTDPIMGRPRFDFGIEMLETGLPFLVVLIGIFAISQLTSEVEDAKSVRSGNALVTGAIDFQTWKVMKEVLLRPVNLIRSSIVGVLIGALPGAGGSIANLVAYDQAKRNSKDPDSFGKGNPDGVVASEAGNSATAGGGLIPLIGLGIPGSAVDAILMASLMVHGISVGPRLIMDHADLVYGMFIAMAVASLMMLFVSVVSMRMFLRVAEVPKWLIVPVVMVCCVVGSFALNNRVTDLYLLGFIGVAGYALRALGYSLAPLVLGERLTWPRTLAALVGFLGILIVTRPSPETLSPGLVAAAGAAIGFAGSAIFTRKLTRTDSTLCILFWLTLTQAIMGLVCAGFDGDIALPSAEAVPGVIVIGLAGLCAHYCLTTALGLAPASVVMPIDFTRLPVIAIVGMLLYAEPLDPWVLLGAAIIFAANYANILRETRAARRAVA</sequence>
<name>A0A2A3JTL8_9RHOB</name>
<dbReference type="InterPro" id="IPR002823">
    <property type="entry name" value="DUF112_TM"/>
</dbReference>
<dbReference type="AlphaFoldDB" id="A0A2A3JTL8"/>
<accession>A0A2A3JTL8</accession>
<feature type="transmembrane region" description="Helical" evidence="1">
    <location>
        <begin position="445"/>
        <end position="463"/>
    </location>
</feature>
<feature type="transmembrane region" description="Helical" evidence="1">
    <location>
        <begin position="469"/>
        <end position="490"/>
    </location>
</feature>
<feature type="transmembrane region" description="Helical" evidence="1">
    <location>
        <begin position="588"/>
        <end position="605"/>
    </location>
</feature>
<feature type="transmembrane region" description="Helical" evidence="1">
    <location>
        <begin position="356"/>
        <end position="379"/>
    </location>
</feature>
<feature type="transmembrane region" description="Helical" evidence="1">
    <location>
        <begin position="109"/>
        <end position="129"/>
    </location>
</feature>
<dbReference type="SUPFAM" id="SSF103481">
    <property type="entry name" value="Multidrug resistance efflux transporter EmrE"/>
    <property type="match status" value="2"/>
</dbReference>